<reference evidence="1 2" key="1">
    <citation type="submission" date="2019-05" db="EMBL/GenBank/DDBJ databases">
        <title>Erythrobacter marisflavi sp. nov., isolated from isolated from water of an estuary environment.</title>
        <authorList>
            <person name="Yoon J.-H."/>
        </authorList>
    </citation>
    <scope>NUCLEOTIDE SEQUENCE [LARGE SCALE GENOMIC DNA]</scope>
    <source>
        <strain evidence="1 2">KEM-5</strain>
    </source>
</reference>
<organism evidence="1 2">
    <name type="scientific">Qipengyuania marisflavi</name>
    <dbReference type="NCBI Taxonomy" id="2486356"/>
    <lineage>
        <taxon>Bacteria</taxon>
        <taxon>Pseudomonadati</taxon>
        <taxon>Pseudomonadota</taxon>
        <taxon>Alphaproteobacteria</taxon>
        <taxon>Sphingomonadales</taxon>
        <taxon>Erythrobacteraceae</taxon>
        <taxon>Qipengyuania</taxon>
    </lineage>
</organism>
<gene>
    <name evidence="1" type="ORF">FEV51_02540</name>
</gene>
<dbReference type="EMBL" id="VCAO01000001">
    <property type="protein sequence ID" value="TMM50091.1"/>
    <property type="molecule type" value="Genomic_DNA"/>
</dbReference>
<dbReference type="OrthoDB" id="7916589at2"/>
<dbReference type="AlphaFoldDB" id="A0A5S3P9F4"/>
<protein>
    <submittedName>
        <fullName evidence="1">Uncharacterized protein</fullName>
    </submittedName>
</protein>
<dbReference type="Proteomes" id="UP000309668">
    <property type="component" value="Unassembled WGS sequence"/>
</dbReference>
<keyword evidence="2" id="KW-1185">Reference proteome</keyword>
<sequence>MAKRHIRKFTGELTCENFERVADVIFEDDIVALDLLIDRALFEESVEGRPSASCYDNKIVVSRSTLMDGGVEININDAYSAQWGTYRVDGIFTVKPGGMFQGVSCVGLIPTDEAQVKLNPEVRIIDIRL</sequence>
<dbReference type="RefSeq" id="WP_138615651.1">
    <property type="nucleotide sequence ID" value="NZ_VCAO01000001.1"/>
</dbReference>
<evidence type="ECO:0000313" key="1">
    <source>
        <dbReference type="EMBL" id="TMM50091.1"/>
    </source>
</evidence>
<proteinExistence type="predicted"/>
<accession>A0A5S3P9F4</accession>
<evidence type="ECO:0000313" key="2">
    <source>
        <dbReference type="Proteomes" id="UP000309668"/>
    </source>
</evidence>
<name>A0A5S3P9F4_9SPHN</name>
<comment type="caution">
    <text evidence="1">The sequence shown here is derived from an EMBL/GenBank/DDBJ whole genome shotgun (WGS) entry which is preliminary data.</text>
</comment>